<reference evidence="8" key="1">
    <citation type="submission" date="2017-04" db="EMBL/GenBank/DDBJ databases">
        <authorList>
            <person name="Varghese N."/>
            <person name="Submissions S."/>
        </authorList>
    </citation>
    <scope>NUCLEOTIDE SEQUENCE [LARGE SCALE GENOMIC DNA]</scope>
    <source>
        <strain evidence="8">DSM 12126</strain>
    </source>
</reference>
<evidence type="ECO:0000256" key="5">
    <source>
        <dbReference type="SAM" id="Phobius"/>
    </source>
</evidence>
<keyword evidence="4 5" id="KW-0472">Membrane</keyword>
<sequence length="140" mass="15863">MNRPKITFIISLLLALTFVYTAGLKLWGYVHSKTGFDFFPFVKDYHQLLFWGLIVMQLALAGCLLFRRLRLTGLYATFFLLVALDTYLYVMLHYADHVPCFCTGVVPGLSWNGHLWFTIGFTLLAGTGIALLPNDIHARG</sequence>
<accession>A0A1W2CTW8</accession>
<feature type="domain" description="Methylamine utilisation protein MauE" evidence="6">
    <location>
        <begin position="5"/>
        <end position="130"/>
    </location>
</feature>
<feature type="transmembrane region" description="Helical" evidence="5">
    <location>
        <begin position="73"/>
        <end position="95"/>
    </location>
</feature>
<dbReference type="OrthoDB" id="673785at2"/>
<evidence type="ECO:0000256" key="4">
    <source>
        <dbReference type="ARBA" id="ARBA00023136"/>
    </source>
</evidence>
<dbReference type="AlphaFoldDB" id="A0A1W2CTW8"/>
<dbReference type="InterPro" id="IPR009908">
    <property type="entry name" value="Methylamine_util_MauE"/>
</dbReference>
<dbReference type="EMBL" id="FWXT01000002">
    <property type="protein sequence ID" value="SMC88671.1"/>
    <property type="molecule type" value="Genomic_DNA"/>
</dbReference>
<dbReference type="STRING" id="151894.SAMN04488524_3218"/>
<dbReference type="RefSeq" id="WP_084240014.1">
    <property type="nucleotide sequence ID" value="NZ_FWXT01000002.1"/>
</dbReference>
<evidence type="ECO:0000256" key="3">
    <source>
        <dbReference type="ARBA" id="ARBA00022989"/>
    </source>
</evidence>
<dbReference type="Pfam" id="PF07291">
    <property type="entry name" value="MauE"/>
    <property type="match status" value="1"/>
</dbReference>
<evidence type="ECO:0000259" key="6">
    <source>
        <dbReference type="Pfam" id="PF07291"/>
    </source>
</evidence>
<gene>
    <name evidence="7" type="ORF">SAMN04488524_3218</name>
</gene>
<feature type="transmembrane region" description="Helical" evidence="5">
    <location>
        <begin position="45"/>
        <end position="66"/>
    </location>
</feature>
<evidence type="ECO:0000313" key="7">
    <source>
        <dbReference type="EMBL" id="SMC88671.1"/>
    </source>
</evidence>
<comment type="subcellular location">
    <subcellularLocation>
        <location evidence="1">Membrane</location>
        <topology evidence="1">Multi-pass membrane protein</topology>
    </subcellularLocation>
</comment>
<dbReference type="GO" id="GO:0030416">
    <property type="term" value="P:methylamine metabolic process"/>
    <property type="evidence" value="ECO:0007669"/>
    <property type="project" value="InterPro"/>
</dbReference>
<keyword evidence="8" id="KW-1185">Reference proteome</keyword>
<organism evidence="7 8">
    <name type="scientific">Pedobacter africanus</name>
    <dbReference type="NCBI Taxonomy" id="151894"/>
    <lineage>
        <taxon>Bacteria</taxon>
        <taxon>Pseudomonadati</taxon>
        <taxon>Bacteroidota</taxon>
        <taxon>Sphingobacteriia</taxon>
        <taxon>Sphingobacteriales</taxon>
        <taxon>Sphingobacteriaceae</taxon>
        <taxon>Pedobacter</taxon>
    </lineage>
</organism>
<protein>
    <recommendedName>
        <fullName evidence="6">Methylamine utilisation protein MauE domain-containing protein</fullName>
    </recommendedName>
</protein>
<dbReference type="Proteomes" id="UP000192756">
    <property type="component" value="Unassembled WGS sequence"/>
</dbReference>
<evidence type="ECO:0000256" key="1">
    <source>
        <dbReference type="ARBA" id="ARBA00004141"/>
    </source>
</evidence>
<evidence type="ECO:0000256" key="2">
    <source>
        <dbReference type="ARBA" id="ARBA00022692"/>
    </source>
</evidence>
<keyword evidence="3 5" id="KW-1133">Transmembrane helix</keyword>
<feature type="transmembrane region" description="Helical" evidence="5">
    <location>
        <begin position="115"/>
        <end position="132"/>
    </location>
</feature>
<keyword evidence="2 5" id="KW-0812">Transmembrane</keyword>
<proteinExistence type="predicted"/>
<dbReference type="GO" id="GO:0016020">
    <property type="term" value="C:membrane"/>
    <property type="evidence" value="ECO:0007669"/>
    <property type="project" value="UniProtKB-SubCell"/>
</dbReference>
<name>A0A1W2CTW8_9SPHI</name>
<evidence type="ECO:0000313" key="8">
    <source>
        <dbReference type="Proteomes" id="UP000192756"/>
    </source>
</evidence>